<protein>
    <submittedName>
        <fullName evidence="1">Uncharacterized protein</fullName>
    </submittedName>
</protein>
<name>A0A9Q1Q4U0_9CARY</name>
<comment type="caution">
    <text evidence="1">The sequence shown here is derived from an EMBL/GenBank/DDBJ whole genome shotgun (WGS) entry which is preliminary data.</text>
</comment>
<organism evidence="1 2">
    <name type="scientific">Carnegiea gigantea</name>
    <dbReference type="NCBI Taxonomy" id="171969"/>
    <lineage>
        <taxon>Eukaryota</taxon>
        <taxon>Viridiplantae</taxon>
        <taxon>Streptophyta</taxon>
        <taxon>Embryophyta</taxon>
        <taxon>Tracheophyta</taxon>
        <taxon>Spermatophyta</taxon>
        <taxon>Magnoliopsida</taxon>
        <taxon>eudicotyledons</taxon>
        <taxon>Gunneridae</taxon>
        <taxon>Pentapetalae</taxon>
        <taxon>Caryophyllales</taxon>
        <taxon>Cactineae</taxon>
        <taxon>Cactaceae</taxon>
        <taxon>Cactoideae</taxon>
        <taxon>Echinocereeae</taxon>
        <taxon>Carnegiea</taxon>
    </lineage>
</organism>
<dbReference type="AlphaFoldDB" id="A0A9Q1Q4U0"/>
<sequence>MTTFNPQVLNEMDLRIVASLELVRASWASRSACSLSQRRWYREMSRSSHWHSATVFTPRAKTSAMATSSSVALGRSEAPEVARSQDLTMSWTRESLAAGSTLMKLAEGRGERGEGPLATWVAAPAASEGARCSCLAGACSLDDRLPDRGRSLGSHLPHLRWGRGHGLTWLFRSSASSELAHSRLLPAGHKGCCLQEKDLVYIFQEKTNEGGVTSRMPYPLGLLSNKALPLLLSPAFCIGCHLFGSGVPGLKDCQPCPRLVCIQQKGSQALGRLSTLGVILKNQKASRGKKELPVTRLAPLLLGPLYRLNCLSHELSDGPRLIILAYIELEVVGGPPLTGRGFPEELGTSPQLDSRRRKKKSYLQYFTFDFFSMAVMKPDLLLKQYHLKSLVSLGAF</sequence>
<evidence type="ECO:0000313" key="1">
    <source>
        <dbReference type="EMBL" id="KAJ8428835.1"/>
    </source>
</evidence>
<accession>A0A9Q1Q4U0</accession>
<reference evidence="1" key="1">
    <citation type="submission" date="2022-04" db="EMBL/GenBank/DDBJ databases">
        <title>Carnegiea gigantea Genome sequencing and assembly v2.</title>
        <authorList>
            <person name="Copetti D."/>
            <person name="Sanderson M.J."/>
            <person name="Burquez A."/>
            <person name="Wojciechowski M.F."/>
        </authorList>
    </citation>
    <scope>NUCLEOTIDE SEQUENCE</scope>
    <source>
        <strain evidence="1">SGP5-SGP5p</strain>
        <tissue evidence="1">Aerial part</tissue>
    </source>
</reference>
<dbReference type="EMBL" id="JAKOGI010000964">
    <property type="protein sequence ID" value="KAJ8428835.1"/>
    <property type="molecule type" value="Genomic_DNA"/>
</dbReference>
<proteinExistence type="predicted"/>
<evidence type="ECO:0000313" key="2">
    <source>
        <dbReference type="Proteomes" id="UP001153076"/>
    </source>
</evidence>
<gene>
    <name evidence="1" type="ORF">Cgig2_005900</name>
</gene>
<dbReference type="Proteomes" id="UP001153076">
    <property type="component" value="Unassembled WGS sequence"/>
</dbReference>
<keyword evidence="2" id="KW-1185">Reference proteome</keyword>